<sequence>MVDTSQTPLGKVLPRRAGQAVREALRDTRVVLVNGARQCGKSTLVRSLAKDRAAEWRSLDTPAVRQAAIADPAGFVAFRELMVIDEIQRAPDLLLAIKEQVDTDPRPGRYLLTGSARVLGLRGLPDALPGRVETIELWPFSQGEIDGTGDRLVDALFSEGPDLRHTSSLTRNEYAERITRGGFPEAVARTNPRRRERFFDSYVSDLIARDVSQLSDIERLSEMRALVRLLAARSGGLLVANALSGDAGLSARTVHRYLTLLDEVFLTKRIPAWSRNLSSRAISTPKLAFVDSGVAANLLGADARSLVRPEGAFGPLLEGFVLMELARQLSWSEERAELFHYRTKDKVEVDAVLENRQGRVVAIEVKASSTVRPDDFRGLRHLADRLGDEFVVGVVLYTGTQTLSFGGRMRAMPVSALWEVGSRVGLDAI</sequence>
<dbReference type="InterPro" id="IPR027417">
    <property type="entry name" value="P-loop_NTPase"/>
</dbReference>
<dbReference type="RefSeq" id="WP_380835987.1">
    <property type="nucleotide sequence ID" value="NZ_JBHSFP010000001.1"/>
</dbReference>
<dbReference type="Pfam" id="PF13635">
    <property type="entry name" value="DUF4143"/>
    <property type="match status" value="1"/>
</dbReference>
<protein>
    <submittedName>
        <fullName evidence="3">ATP-binding protein</fullName>
    </submittedName>
</protein>
<comment type="caution">
    <text evidence="3">The sequence shown here is derived from an EMBL/GenBank/DDBJ whole genome shotgun (WGS) entry which is preliminary data.</text>
</comment>
<evidence type="ECO:0000259" key="1">
    <source>
        <dbReference type="Pfam" id="PF13173"/>
    </source>
</evidence>
<dbReference type="Pfam" id="PF13173">
    <property type="entry name" value="AAA_14"/>
    <property type="match status" value="1"/>
</dbReference>
<dbReference type="GO" id="GO:0005524">
    <property type="term" value="F:ATP binding"/>
    <property type="evidence" value="ECO:0007669"/>
    <property type="project" value="UniProtKB-KW"/>
</dbReference>
<dbReference type="SUPFAM" id="SSF52540">
    <property type="entry name" value="P-loop containing nucleoside triphosphate hydrolases"/>
    <property type="match status" value="1"/>
</dbReference>
<organism evidence="3 4">
    <name type="scientific">Sphaerisporangium dianthi</name>
    <dbReference type="NCBI Taxonomy" id="1436120"/>
    <lineage>
        <taxon>Bacteria</taxon>
        <taxon>Bacillati</taxon>
        <taxon>Actinomycetota</taxon>
        <taxon>Actinomycetes</taxon>
        <taxon>Streptosporangiales</taxon>
        <taxon>Streptosporangiaceae</taxon>
        <taxon>Sphaerisporangium</taxon>
    </lineage>
</organism>
<dbReference type="InterPro" id="IPR025420">
    <property type="entry name" value="DUF4143"/>
</dbReference>
<name>A0ABV9C9V8_9ACTN</name>
<reference evidence="4" key="1">
    <citation type="journal article" date="2019" name="Int. J. Syst. Evol. Microbiol.">
        <title>The Global Catalogue of Microorganisms (GCM) 10K type strain sequencing project: providing services to taxonomists for standard genome sequencing and annotation.</title>
        <authorList>
            <consortium name="The Broad Institute Genomics Platform"/>
            <consortium name="The Broad Institute Genome Sequencing Center for Infectious Disease"/>
            <person name="Wu L."/>
            <person name="Ma J."/>
        </authorList>
    </citation>
    <scope>NUCLEOTIDE SEQUENCE [LARGE SCALE GENOMIC DNA]</scope>
    <source>
        <strain evidence="4">CGMCC 4.7132</strain>
    </source>
</reference>
<keyword evidence="3" id="KW-0067">ATP-binding</keyword>
<dbReference type="PANTHER" id="PTHR43566">
    <property type="entry name" value="CONSERVED PROTEIN"/>
    <property type="match status" value="1"/>
</dbReference>
<dbReference type="InterPro" id="IPR041682">
    <property type="entry name" value="AAA_14"/>
</dbReference>
<accession>A0ABV9C9V8</accession>
<dbReference type="Proteomes" id="UP001596004">
    <property type="component" value="Unassembled WGS sequence"/>
</dbReference>
<feature type="domain" description="DUF4143" evidence="2">
    <location>
        <begin position="209"/>
        <end position="368"/>
    </location>
</feature>
<proteinExistence type="predicted"/>
<evidence type="ECO:0000313" key="4">
    <source>
        <dbReference type="Proteomes" id="UP001596004"/>
    </source>
</evidence>
<keyword evidence="4" id="KW-1185">Reference proteome</keyword>
<evidence type="ECO:0000259" key="2">
    <source>
        <dbReference type="Pfam" id="PF13635"/>
    </source>
</evidence>
<gene>
    <name evidence="3" type="ORF">ACFO60_01730</name>
</gene>
<keyword evidence="3" id="KW-0547">Nucleotide-binding</keyword>
<dbReference type="EMBL" id="JBHSFP010000001">
    <property type="protein sequence ID" value="MFC4529467.1"/>
    <property type="molecule type" value="Genomic_DNA"/>
</dbReference>
<evidence type="ECO:0000313" key="3">
    <source>
        <dbReference type="EMBL" id="MFC4529467.1"/>
    </source>
</evidence>
<feature type="domain" description="AAA" evidence="1">
    <location>
        <begin position="28"/>
        <end position="145"/>
    </location>
</feature>
<dbReference type="PANTHER" id="PTHR43566:SF2">
    <property type="entry name" value="DUF4143 DOMAIN-CONTAINING PROTEIN"/>
    <property type="match status" value="1"/>
</dbReference>